<keyword evidence="1" id="KW-0328">Glycosyltransferase</keyword>
<dbReference type="Proteomes" id="UP000011599">
    <property type="component" value="Unassembled WGS sequence"/>
</dbReference>
<dbReference type="EMBL" id="AOHW01000006">
    <property type="protein sequence ID" value="ELY45774.1"/>
    <property type="molecule type" value="Genomic_DNA"/>
</dbReference>
<name>L9W8G2_9EURY</name>
<keyword evidence="3" id="KW-0812">Transmembrane</keyword>
<keyword evidence="3" id="KW-0472">Membrane</keyword>
<evidence type="ECO:0000256" key="2">
    <source>
        <dbReference type="ARBA" id="ARBA00022679"/>
    </source>
</evidence>
<accession>L9W8G2</accession>
<evidence type="ECO:0000256" key="3">
    <source>
        <dbReference type="SAM" id="Phobius"/>
    </source>
</evidence>
<dbReference type="Pfam" id="PF00535">
    <property type="entry name" value="Glycos_transf_2"/>
    <property type="match status" value="1"/>
</dbReference>
<keyword evidence="2 5" id="KW-0808">Transferase</keyword>
<evidence type="ECO:0000313" key="6">
    <source>
        <dbReference type="Proteomes" id="UP000011599"/>
    </source>
</evidence>
<gene>
    <name evidence="5" type="ORF">C496_02492</name>
</gene>
<feature type="transmembrane region" description="Helical" evidence="3">
    <location>
        <begin position="292"/>
        <end position="312"/>
    </location>
</feature>
<dbReference type="SUPFAM" id="SSF53448">
    <property type="entry name" value="Nucleotide-diphospho-sugar transferases"/>
    <property type="match status" value="1"/>
</dbReference>
<dbReference type="CDD" id="cd06439">
    <property type="entry name" value="CESA_like_1"/>
    <property type="match status" value="1"/>
</dbReference>
<proteinExistence type="predicted"/>
<organism evidence="5 6">
    <name type="scientific">Natronorubrum tibetense GA33</name>
    <dbReference type="NCBI Taxonomy" id="1114856"/>
    <lineage>
        <taxon>Archaea</taxon>
        <taxon>Methanobacteriati</taxon>
        <taxon>Methanobacteriota</taxon>
        <taxon>Stenosarchaea group</taxon>
        <taxon>Halobacteria</taxon>
        <taxon>Halobacteriales</taxon>
        <taxon>Natrialbaceae</taxon>
        <taxon>Natronorubrum</taxon>
    </lineage>
</organism>
<dbReference type="AlphaFoldDB" id="L9W8G2"/>
<dbReference type="PANTHER" id="PTHR43630">
    <property type="entry name" value="POLY-BETA-1,6-N-ACETYL-D-GLUCOSAMINE SYNTHASE"/>
    <property type="match status" value="1"/>
</dbReference>
<feature type="transmembrane region" description="Helical" evidence="3">
    <location>
        <begin position="6"/>
        <end position="25"/>
    </location>
</feature>
<dbReference type="InterPro" id="IPR029044">
    <property type="entry name" value="Nucleotide-diphossugar_trans"/>
</dbReference>
<keyword evidence="3" id="KW-1133">Transmembrane helix</keyword>
<reference evidence="5 6" key="1">
    <citation type="journal article" date="2014" name="PLoS Genet.">
        <title>Phylogenetically driven sequencing of extremely halophilic archaea reveals strategies for static and dynamic osmo-response.</title>
        <authorList>
            <person name="Becker E.A."/>
            <person name="Seitzer P.M."/>
            <person name="Tritt A."/>
            <person name="Larsen D."/>
            <person name="Krusor M."/>
            <person name="Yao A.I."/>
            <person name="Wu D."/>
            <person name="Madern D."/>
            <person name="Eisen J.A."/>
            <person name="Darling A.E."/>
            <person name="Facciotti M.T."/>
        </authorList>
    </citation>
    <scope>NUCLEOTIDE SEQUENCE [LARGE SCALE GENOMIC DNA]</scope>
    <source>
        <strain evidence="5 6">GA33</strain>
    </source>
</reference>
<dbReference type="eggNOG" id="arCOG01389">
    <property type="taxonomic scope" value="Archaea"/>
</dbReference>
<dbReference type="InterPro" id="IPR001173">
    <property type="entry name" value="Glyco_trans_2-like"/>
</dbReference>
<evidence type="ECO:0000256" key="1">
    <source>
        <dbReference type="ARBA" id="ARBA00022676"/>
    </source>
</evidence>
<sequence length="388" mass="43909">MLWEIVFLVLFFGAGLGLVHTYFMYPLTLKLWALFSGDDESEERGDLKSVALIIAAYNEEDVIAEKIENSLELAYPDELLNIVVFSDASDDRTDEIVKQYENQGVSLVRIEGRVGKTECQNRVVDLVDEDIIVFSDANSMYESDAITNLVRGFSSQVGCVVGELRYRESSDVEGESFYWQYESWIKRLESRFYSLVTGNGSIYAVKSESYVPQPPGTISDFTEPLSIIRNGERVKYVPSAVAWEETSSSTSEELQRRIRIVTRCWNSIAGFPDLLNPIRDPRFAYQLWSHKILRWLSPVLLGVVLVANVGLVAVTSSVVYQVLLAGQISFYLLAGVGWVADRLEIDSPLIAHVPFYFLQANYGMLHGLLNFLQRKNIVVWETSSRTDE</sequence>
<dbReference type="RefSeq" id="WP_006088208.1">
    <property type="nucleotide sequence ID" value="NZ_AOHW01000006.1"/>
</dbReference>
<dbReference type="PATRIC" id="fig|1114856.3.peg.519"/>
<evidence type="ECO:0000259" key="4">
    <source>
        <dbReference type="Pfam" id="PF00535"/>
    </source>
</evidence>
<dbReference type="PANTHER" id="PTHR43630:SF1">
    <property type="entry name" value="POLY-BETA-1,6-N-ACETYL-D-GLUCOSAMINE SYNTHASE"/>
    <property type="match status" value="1"/>
</dbReference>
<keyword evidence="6" id="KW-1185">Reference proteome</keyword>
<feature type="domain" description="Glycosyltransferase 2-like" evidence="4">
    <location>
        <begin position="52"/>
        <end position="178"/>
    </location>
</feature>
<dbReference type="GO" id="GO:0016757">
    <property type="term" value="F:glycosyltransferase activity"/>
    <property type="evidence" value="ECO:0007669"/>
    <property type="project" value="UniProtKB-KW"/>
</dbReference>
<protein>
    <submittedName>
        <fullName evidence="5">Glycosyl transferase family protein</fullName>
    </submittedName>
</protein>
<dbReference type="STRING" id="1114856.GCA_000383975_03731"/>
<dbReference type="Gene3D" id="3.90.550.10">
    <property type="entry name" value="Spore Coat Polysaccharide Biosynthesis Protein SpsA, Chain A"/>
    <property type="match status" value="1"/>
</dbReference>
<comment type="caution">
    <text evidence="5">The sequence shown here is derived from an EMBL/GenBank/DDBJ whole genome shotgun (WGS) entry which is preliminary data.</text>
</comment>
<evidence type="ECO:0000313" key="5">
    <source>
        <dbReference type="EMBL" id="ELY45774.1"/>
    </source>
</evidence>
<dbReference type="OrthoDB" id="43988at2157"/>
<feature type="transmembrane region" description="Helical" evidence="3">
    <location>
        <begin position="318"/>
        <end position="340"/>
    </location>
</feature>